<evidence type="ECO:0000259" key="3">
    <source>
        <dbReference type="Pfam" id="PF13472"/>
    </source>
</evidence>
<dbReference type="Gene3D" id="3.40.50.1110">
    <property type="entry name" value="SGNH hydrolase"/>
    <property type="match status" value="1"/>
</dbReference>
<dbReference type="SUPFAM" id="SSF52266">
    <property type="entry name" value="SGNH hydrolase"/>
    <property type="match status" value="1"/>
</dbReference>
<reference evidence="4 5" key="1">
    <citation type="submission" date="2018-04" db="EMBL/GenBank/DDBJ databases">
        <title>Genomic Encyclopedia of Type Strains, Phase IV (KMG-IV): sequencing the most valuable type-strain genomes for metagenomic binning, comparative biology and taxonomic classification.</title>
        <authorList>
            <person name="Goeker M."/>
        </authorList>
    </citation>
    <scope>NUCLEOTIDE SEQUENCE [LARGE SCALE GENOMIC DNA]</scope>
    <source>
        <strain evidence="4 5">DSM 26588</strain>
    </source>
</reference>
<feature type="compositionally biased region" description="Low complexity" evidence="1">
    <location>
        <begin position="64"/>
        <end position="74"/>
    </location>
</feature>
<dbReference type="GeneID" id="93227813"/>
<evidence type="ECO:0000313" key="4">
    <source>
        <dbReference type="EMBL" id="PVY59944.1"/>
    </source>
</evidence>
<dbReference type="Pfam" id="PF13472">
    <property type="entry name" value="Lipase_GDSL_2"/>
    <property type="match status" value="1"/>
</dbReference>
<dbReference type="OrthoDB" id="1650541at2"/>
<name>A0A2U1CGA6_9FIRM</name>
<accession>A0A2U1CGA6</accession>
<protein>
    <submittedName>
        <fullName evidence="4">Lysophospholipase L1-like esterase</fullName>
    </submittedName>
</protein>
<dbReference type="RefSeq" id="WP_116721557.1">
    <property type="nucleotide sequence ID" value="NZ_CP011524.1"/>
</dbReference>
<dbReference type="AlphaFoldDB" id="A0A2U1CGA6"/>
<feature type="region of interest" description="Disordered" evidence="1">
    <location>
        <begin position="53"/>
        <end position="82"/>
    </location>
</feature>
<feature type="transmembrane region" description="Helical" evidence="2">
    <location>
        <begin position="25"/>
        <end position="46"/>
    </location>
</feature>
<dbReference type="EMBL" id="QEKK01000001">
    <property type="protein sequence ID" value="PVY59944.1"/>
    <property type="molecule type" value="Genomic_DNA"/>
</dbReference>
<keyword evidence="2" id="KW-1133">Transmembrane helix</keyword>
<evidence type="ECO:0000256" key="2">
    <source>
        <dbReference type="SAM" id="Phobius"/>
    </source>
</evidence>
<keyword evidence="2" id="KW-0472">Membrane</keyword>
<dbReference type="Proteomes" id="UP000245778">
    <property type="component" value="Unassembled WGS sequence"/>
</dbReference>
<sequence length="314" mass="33850">MTEQKDGKRVLEKNDNGTLGHRRRLLLAAVFLCAGVLGALSLGALAQQPGPSAAVSAPTDAVLPPSTASAIPSAAPEPTPVPAPALDFSLPAPETGAVEDDWFSDAVFLGDSRSDGLRLYSGIRGADFLAYKSLMVFQVTGTGGVDAKAIPKNGVGDKKTALAWLEEKQYGKVYVMFGINELGYGDDQAFQDAFALLIDEIRVRQPEAVIYIQSLIPVEPEKAHQMNPAAWLNNENVANYNEILRRVCADKRAVYVDVQSVMADDSGTLPAESTTDGIHFTRSWYEKWYGYLKTHTVDPEAYRAGQGQAEGTEA</sequence>
<comment type="caution">
    <text evidence="4">The sequence shown here is derived from an EMBL/GenBank/DDBJ whole genome shotgun (WGS) entry which is preliminary data.</text>
</comment>
<organism evidence="4 5">
    <name type="scientific">Intestinimonas butyriciproducens</name>
    <dbReference type="NCBI Taxonomy" id="1297617"/>
    <lineage>
        <taxon>Bacteria</taxon>
        <taxon>Bacillati</taxon>
        <taxon>Bacillota</taxon>
        <taxon>Clostridia</taxon>
        <taxon>Eubacteriales</taxon>
        <taxon>Intestinimonas</taxon>
    </lineage>
</organism>
<dbReference type="InterPro" id="IPR036514">
    <property type="entry name" value="SGNH_hydro_sf"/>
</dbReference>
<evidence type="ECO:0000313" key="5">
    <source>
        <dbReference type="Proteomes" id="UP000245778"/>
    </source>
</evidence>
<gene>
    <name evidence="4" type="ORF">C7373_101459</name>
</gene>
<evidence type="ECO:0000256" key="1">
    <source>
        <dbReference type="SAM" id="MobiDB-lite"/>
    </source>
</evidence>
<dbReference type="InterPro" id="IPR013830">
    <property type="entry name" value="SGNH_hydro"/>
</dbReference>
<keyword evidence="2" id="KW-0812">Transmembrane</keyword>
<proteinExistence type="predicted"/>
<feature type="domain" description="SGNH hydrolase-type esterase" evidence="3">
    <location>
        <begin position="108"/>
        <end position="285"/>
    </location>
</feature>